<dbReference type="Pfam" id="PF13302">
    <property type="entry name" value="Acetyltransf_3"/>
    <property type="match status" value="1"/>
</dbReference>
<protein>
    <submittedName>
        <fullName evidence="2">GNAT family N-acetyltransferase</fullName>
    </submittedName>
</protein>
<organism evidence="2 3">
    <name type="scientific">Thalassotalea psychrophila</name>
    <dbReference type="NCBI Taxonomy" id="3065647"/>
    <lineage>
        <taxon>Bacteria</taxon>
        <taxon>Pseudomonadati</taxon>
        <taxon>Pseudomonadota</taxon>
        <taxon>Gammaproteobacteria</taxon>
        <taxon>Alteromonadales</taxon>
        <taxon>Colwelliaceae</taxon>
        <taxon>Thalassotalea</taxon>
    </lineage>
</organism>
<evidence type="ECO:0000259" key="1">
    <source>
        <dbReference type="PROSITE" id="PS51186"/>
    </source>
</evidence>
<reference evidence="3" key="1">
    <citation type="submission" date="2023-09" db="EMBL/GenBank/DDBJ databases">
        <authorList>
            <person name="Li S."/>
            <person name="Li X."/>
            <person name="Zhang C."/>
            <person name="Zhao Z."/>
        </authorList>
    </citation>
    <scope>NUCLEOTIDE SEQUENCE [LARGE SCALE GENOMIC DNA]</scope>
    <source>
        <strain evidence="3">SQ149</strain>
    </source>
</reference>
<dbReference type="PROSITE" id="PS51186">
    <property type="entry name" value="GNAT"/>
    <property type="match status" value="1"/>
</dbReference>
<dbReference type="RefSeq" id="WP_348392310.1">
    <property type="nucleotide sequence ID" value="NZ_CP134145.1"/>
</dbReference>
<proteinExistence type="predicted"/>
<name>A0ABY9TXY5_9GAMM</name>
<dbReference type="InterPro" id="IPR016181">
    <property type="entry name" value="Acyl_CoA_acyltransferase"/>
</dbReference>
<dbReference type="InterPro" id="IPR051531">
    <property type="entry name" value="N-acetyltransferase"/>
</dbReference>
<dbReference type="InterPro" id="IPR000182">
    <property type="entry name" value="GNAT_dom"/>
</dbReference>
<evidence type="ECO:0000313" key="3">
    <source>
        <dbReference type="Proteomes" id="UP001258994"/>
    </source>
</evidence>
<dbReference type="PANTHER" id="PTHR43792:SF1">
    <property type="entry name" value="N-ACETYLTRANSFERASE DOMAIN-CONTAINING PROTEIN"/>
    <property type="match status" value="1"/>
</dbReference>
<accession>A0ABY9TXY5</accession>
<evidence type="ECO:0000313" key="2">
    <source>
        <dbReference type="EMBL" id="WNC73198.1"/>
    </source>
</evidence>
<dbReference type="SUPFAM" id="SSF55729">
    <property type="entry name" value="Acyl-CoA N-acyltransferases (Nat)"/>
    <property type="match status" value="1"/>
</dbReference>
<feature type="domain" description="N-acetyltransferase" evidence="1">
    <location>
        <begin position="9"/>
        <end position="179"/>
    </location>
</feature>
<dbReference type="PANTHER" id="PTHR43792">
    <property type="entry name" value="GNAT FAMILY, PUTATIVE (AFU_ORTHOLOGUE AFUA_3G00765)-RELATED-RELATED"/>
    <property type="match status" value="1"/>
</dbReference>
<dbReference type="Proteomes" id="UP001258994">
    <property type="component" value="Chromosome"/>
</dbReference>
<gene>
    <name evidence="2" type="ORF">RGQ13_04205</name>
</gene>
<dbReference type="EMBL" id="CP134145">
    <property type="protein sequence ID" value="WNC73198.1"/>
    <property type="molecule type" value="Genomic_DNA"/>
</dbReference>
<dbReference type="Gene3D" id="3.40.630.30">
    <property type="match status" value="1"/>
</dbReference>
<keyword evidence="3" id="KW-1185">Reference proteome</keyword>
<sequence length="179" mass="20427">MNVESSARLSFRLMDENDGELLFELDQDPQVMQFINGGKPSTWDDINNRFIPRINAYRKPSDGWGLWQVNISETGEFIGWVLVRPVDFFNKKPLWNNLELGWRFKQTSWGKGYGFEAAQQVKIALAQRGKAEFFTASADEGNIGSINIMKKLGMVYLKTELHKGPLGGINEVYYQVNAN</sequence>